<dbReference type="OMA" id="QACYRND"/>
<dbReference type="FunFam" id="2.60.40.10:FF:000552">
    <property type="entry name" value="Related to glucoamylase"/>
    <property type="match status" value="1"/>
</dbReference>
<evidence type="ECO:0000256" key="5">
    <source>
        <dbReference type="ARBA" id="ARBA00023277"/>
    </source>
</evidence>
<dbReference type="eggNOG" id="ENOG502QSJT">
    <property type="taxonomic scope" value="Eukaryota"/>
</dbReference>
<keyword evidence="4" id="KW-0325">Glycoprotein</keyword>
<dbReference type="SMART" id="SM01065">
    <property type="entry name" value="CBM_2"/>
    <property type="match status" value="1"/>
</dbReference>
<comment type="cofactor">
    <cofactor evidence="1">
        <name>Cu(2+)</name>
        <dbReference type="ChEBI" id="CHEBI:29036"/>
    </cofactor>
</comment>
<dbReference type="GeneID" id="8307473"/>
<reference evidence="8 9" key="1">
    <citation type="journal article" date="2008" name="Nat. Biotechnol.">
        <title>Genome sequencing and analysis of the filamentous fungus Penicillium chrysogenum.</title>
        <authorList>
            <person name="van den Berg M.A."/>
            <person name="Albang R."/>
            <person name="Albermann K."/>
            <person name="Badger J.H."/>
            <person name="Daran J.-M."/>
            <person name="Driessen A.J.M."/>
            <person name="Garcia-Estrada C."/>
            <person name="Fedorova N.D."/>
            <person name="Harris D.M."/>
            <person name="Heijne W.H.M."/>
            <person name="Joardar V.S."/>
            <person name="Kiel J.A.K.W."/>
            <person name="Kovalchuk A."/>
            <person name="Martin J.F."/>
            <person name="Nierman W.C."/>
            <person name="Nijland J.G."/>
            <person name="Pronk J.T."/>
            <person name="Roubos J.A."/>
            <person name="van der Klei I.J."/>
            <person name="van Peij N.N.M.E."/>
            <person name="Veenhuis M."/>
            <person name="von Doehren H."/>
            <person name="Wagner C."/>
            <person name="Wortman J.R."/>
            <person name="Bovenberg R.A.L."/>
        </authorList>
    </citation>
    <scope>NUCLEOTIDE SEQUENCE [LARGE SCALE GENOMIC DNA]</scope>
    <source>
        <strain evidence="9">ATCC 28089 / DSM 1075 / NRRL 1951 / Wisconsin 54-1255</strain>
    </source>
</reference>
<dbReference type="PROSITE" id="PS51166">
    <property type="entry name" value="CBM20"/>
    <property type="match status" value="1"/>
</dbReference>
<evidence type="ECO:0000256" key="1">
    <source>
        <dbReference type="ARBA" id="ARBA00001973"/>
    </source>
</evidence>
<gene>
    <name evidence="8" type="ORF">Pc13g11940</name>
    <name evidence="8" type="ORF">PCH_Pc13g11940</name>
</gene>
<dbReference type="GO" id="GO:2001070">
    <property type="term" value="F:starch binding"/>
    <property type="evidence" value="ECO:0007669"/>
    <property type="project" value="InterPro"/>
</dbReference>
<dbReference type="PANTHER" id="PTHR36575">
    <property type="entry name" value="BINDING PROTEIN, PUTATIVE (AFU_ORTHOLOGUE AFUA_1G14430)-RELATED"/>
    <property type="match status" value="1"/>
</dbReference>
<accession>B6H504</accession>
<dbReference type="InterPro" id="IPR052282">
    <property type="entry name" value="Starch-active_LPMO"/>
</dbReference>
<evidence type="ECO:0000259" key="7">
    <source>
        <dbReference type="PROSITE" id="PS51166"/>
    </source>
</evidence>
<name>B6H504_PENRW</name>
<protein>
    <submittedName>
        <fullName evidence="8">Pc13g11940 protein</fullName>
    </submittedName>
</protein>
<feature type="domain" description="CBM20" evidence="7">
    <location>
        <begin position="328"/>
        <end position="435"/>
    </location>
</feature>
<dbReference type="BioCyc" id="PCHR:PC13G11940-MONOMER"/>
<dbReference type="VEuPathDB" id="FungiDB:PCH_Pc13g11940"/>
<dbReference type="InterPro" id="IPR034836">
    <property type="entry name" value="CBM20_glucoamylase"/>
</dbReference>
<keyword evidence="6" id="KW-0624">Polysaccharide degradation</keyword>
<dbReference type="InterPro" id="IPR013783">
    <property type="entry name" value="Ig-like_fold"/>
</dbReference>
<dbReference type="CAZy" id="CBM20">
    <property type="family name" value="Carbohydrate-Binding Module Family 20"/>
</dbReference>
<dbReference type="SMR" id="B6H504"/>
<dbReference type="InterPro" id="IPR002044">
    <property type="entry name" value="CBM20"/>
</dbReference>
<dbReference type="STRING" id="500485.B6H504"/>
<keyword evidence="9" id="KW-1185">Reference proteome</keyword>
<dbReference type="HOGENOM" id="CLU_055681_0_0_1"/>
<dbReference type="AlphaFoldDB" id="B6H504"/>
<evidence type="ECO:0000256" key="3">
    <source>
        <dbReference type="ARBA" id="ARBA00023008"/>
    </source>
</evidence>
<evidence type="ECO:0000256" key="2">
    <source>
        <dbReference type="ARBA" id="ARBA00022729"/>
    </source>
</evidence>
<dbReference type="CDD" id="cd05811">
    <property type="entry name" value="CBM20_glucoamylase"/>
    <property type="match status" value="1"/>
</dbReference>
<evidence type="ECO:0000256" key="4">
    <source>
        <dbReference type="ARBA" id="ARBA00023180"/>
    </source>
</evidence>
<dbReference type="CAZy" id="AA13">
    <property type="family name" value="Auxiliary Activities 13"/>
</dbReference>
<evidence type="ECO:0000313" key="9">
    <source>
        <dbReference type="Proteomes" id="UP000000724"/>
    </source>
</evidence>
<dbReference type="PANTHER" id="PTHR36575:SF2">
    <property type="entry name" value="CHITIN-BINDING TYPE-4 DOMAIN-CONTAINING PROTEIN-RELATED"/>
    <property type="match status" value="1"/>
</dbReference>
<dbReference type="Gene3D" id="2.60.40.10">
    <property type="entry name" value="Immunoglobulins"/>
    <property type="match status" value="1"/>
</dbReference>
<keyword evidence="3" id="KW-0186">Copper</keyword>
<dbReference type="GO" id="GO:0000272">
    <property type="term" value="P:polysaccharide catabolic process"/>
    <property type="evidence" value="ECO:0007669"/>
    <property type="project" value="UniProtKB-KW"/>
</dbReference>
<dbReference type="InterPro" id="IPR013784">
    <property type="entry name" value="Carb-bd-like_fold"/>
</dbReference>
<dbReference type="Proteomes" id="UP000000724">
    <property type="component" value="Contig Pc00c13"/>
</dbReference>
<dbReference type="EMBL" id="AM920428">
    <property type="protein sequence ID" value="CAP92263.1"/>
    <property type="molecule type" value="Genomic_DNA"/>
</dbReference>
<organism evidence="8 9">
    <name type="scientific">Penicillium rubens (strain ATCC 28089 / DSM 1075 / NRRL 1951 / Wisconsin 54-1255)</name>
    <name type="common">Penicillium chrysogenum</name>
    <dbReference type="NCBI Taxonomy" id="500485"/>
    <lineage>
        <taxon>Eukaryota</taxon>
        <taxon>Fungi</taxon>
        <taxon>Dikarya</taxon>
        <taxon>Ascomycota</taxon>
        <taxon>Pezizomycotina</taxon>
        <taxon>Eurotiomycetes</taxon>
        <taxon>Eurotiomycetidae</taxon>
        <taxon>Eurotiales</taxon>
        <taxon>Aspergillaceae</taxon>
        <taxon>Penicillium</taxon>
        <taxon>Penicillium chrysogenum species complex</taxon>
    </lineage>
</organism>
<evidence type="ECO:0000313" key="8">
    <source>
        <dbReference type="EMBL" id="CAP92263.1"/>
    </source>
</evidence>
<dbReference type="KEGG" id="pcs:N7525_002977"/>
<keyword evidence="2" id="KW-0732">Signal</keyword>
<evidence type="ECO:0000256" key="6">
    <source>
        <dbReference type="ARBA" id="ARBA00023326"/>
    </source>
</evidence>
<dbReference type="OrthoDB" id="550577at2759"/>
<proteinExistence type="predicted"/>
<dbReference type="SUPFAM" id="SSF49452">
    <property type="entry name" value="Starch-binding domain-like"/>
    <property type="match status" value="1"/>
</dbReference>
<dbReference type="Pfam" id="PF00686">
    <property type="entry name" value="CBM_20"/>
    <property type="match status" value="1"/>
</dbReference>
<sequence>MGPWTKVSNAIIRSDNQADDNAAMNGCAEQVTLISGRLRENKTTIRMKASSILSLAGLLSSVNAHGYLTIPSSRTRLGFEAGIDTCPECSILEPVSAWPDLEEAQVGRSGPCGYNARVGVDYNQPAAHWGNSVVATYTGNQIVEVEWCVDNNGDHGGMFTYGICQNQTLVDLFLDPNYLPTNAEKQAAEDCFLEGELKCTDVPGQTCGYSPDCTSDQPCWRTDWFTCNAFNAGSRRGCQGVDGAPLNSCKTTIAGGYTITKKIKIPDYDSAHTLLRFRWNSFQTAQVYLGCADISIVGSGSGPSSTTSMTSISKTSTTTSTATTTSCATTATTVLVTFEGLVTTAYGQNVFLTGSISQLGSWSTSSAIALSADLYTSSNPLWTASIDLPAGTTFEYKFFKKGSDGSITWESDPNRSYTVPTGCSGTTGTASGTWR</sequence>
<keyword evidence="5" id="KW-0119">Carbohydrate metabolism</keyword>